<keyword evidence="5" id="KW-1185">Reference proteome</keyword>
<feature type="transmembrane region" description="Helical" evidence="1">
    <location>
        <begin position="6"/>
        <end position="24"/>
    </location>
</feature>
<keyword evidence="1" id="KW-1133">Transmembrane helix</keyword>
<gene>
    <name evidence="3" type="ORF">BOH73_15345</name>
    <name evidence="2" type="ORF">BOH74_20595</name>
</gene>
<dbReference type="Proteomes" id="UP000185990">
    <property type="component" value="Unassembled WGS sequence"/>
</dbReference>
<dbReference type="InterPro" id="IPR008407">
    <property type="entry name" value="Brnchd-chn_aa_trnsp_AzlD"/>
</dbReference>
<dbReference type="AlphaFoldDB" id="A0A0M4RFM3"/>
<organism evidence="2 4">
    <name type="scientific">Pseudomonas versuta</name>
    <dbReference type="NCBI Taxonomy" id="1788301"/>
    <lineage>
        <taxon>Bacteria</taxon>
        <taxon>Pseudomonadati</taxon>
        <taxon>Pseudomonadota</taxon>
        <taxon>Gammaproteobacteria</taxon>
        <taxon>Pseudomonadales</taxon>
        <taxon>Pseudomonadaceae</taxon>
        <taxon>Pseudomonas</taxon>
    </lineage>
</organism>
<keyword evidence="1" id="KW-0812">Transmembrane</keyword>
<dbReference type="OrthoDB" id="4257348at2"/>
<evidence type="ECO:0000313" key="2">
    <source>
        <dbReference type="EMBL" id="OKA18113.1"/>
    </source>
</evidence>
<evidence type="ECO:0000313" key="4">
    <source>
        <dbReference type="Proteomes" id="UP000185990"/>
    </source>
</evidence>
<evidence type="ECO:0000256" key="1">
    <source>
        <dbReference type="SAM" id="Phobius"/>
    </source>
</evidence>
<dbReference type="Proteomes" id="UP000186677">
    <property type="component" value="Unassembled WGS sequence"/>
</dbReference>
<accession>A0A1Q4KGW8</accession>
<proteinExistence type="predicted"/>
<evidence type="ECO:0000313" key="3">
    <source>
        <dbReference type="EMBL" id="OKA20394.1"/>
    </source>
</evidence>
<sequence length="103" mass="11859">MIWLIIGGMTLILFFNRYLFLEPRLPIRLNRRVKEFLGFAVPGMLTAICGPIIFVKDHRLDLSADNPYLLAGLCAIGLMIWSRNVLISVASSVGLFYLFRWWL</sequence>
<protein>
    <submittedName>
        <fullName evidence="2">Branched-chain amino acid ABC transporter</fullName>
    </submittedName>
</protein>
<feature type="transmembrane region" description="Helical" evidence="1">
    <location>
        <begin position="36"/>
        <end position="55"/>
    </location>
</feature>
<reference evidence="3 5" key="2">
    <citation type="submission" date="2016-11" db="EMBL/GenBank/DDBJ databases">
        <title>Draft genome of Pseudomonas versuta A4R1.5.</title>
        <authorList>
            <person name="See-Too W.-S."/>
        </authorList>
    </citation>
    <scope>NUCLEOTIDE SEQUENCE [LARGE SCALE GENOMIC DNA]</scope>
    <source>
        <strain evidence="3 5">A4R1.5</strain>
    </source>
</reference>
<keyword evidence="1" id="KW-0472">Membrane</keyword>
<dbReference type="RefSeq" id="WP_060691485.1">
    <property type="nucleotide sequence ID" value="NZ_CP012676.1"/>
</dbReference>
<accession>A0A0M4RFM3</accession>
<evidence type="ECO:0000313" key="5">
    <source>
        <dbReference type="Proteomes" id="UP000186677"/>
    </source>
</evidence>
<dbReference type="EMBL" id="MPJC01000008">
    <property type="protein sequence ID" value="OKA20394.1"/>
    <property type="molecule type" value="Genomic_DNA"/>
</dbReference>
<reference evidence="2 4" key="1">
    <citation type="submission" date="2016-11" db="EMBL/GenBank/DDBJ databases">
        <title>Draft genome of Pseudomonas versuta A4R1.12.</title>
        <authorList>
            <person name="See-Too W.-S."/>
        </authorList>
    </citation>
    <scope>NUCLEOTIDE SEQUENCE [LARGE SCALE GENOMIC DNA]</scope>
    <source>
        <strain evidence="2 4">A4R1.12</strain>
    </source>
</reference>
<dbReference type="Pfam" id="PF05437">
    <property type="entry name" value="AzlD"/>
    <property type="match status" value="1"/>
</dbReference>
<dbReference type="EMBL" id="MPJD01000040">
    <property type="protein sequence ID" value="OKA18113.1"/>
    <property type="molecule type" value="Genomic_DNA"/>
</dbReference>
<feature type="transmembrane region" description="Helical" evidence="1">
    <location>
        <begin position="67"/>
        <end position="99"/>
    </location>
</feature>
<name>A0A0M4RFM3_9PSED</name>
<dbReference type="KEGG" id="ppsy:AOC04_05320"/>
<comment type="caution">
    <text evidence="2">The sequence shown here is derived from an EMBL/GenBank/DDBJ whole genome shotgun (WGS) entry which is preliminary data.</text>
</comment>